<sequence length="305" mass="35718">MGDITFVEEGNGHKVTSRKRKARPKRFEFVGWGSRQLIEFLQFLGIDTTEMISQYEVTDTINKYISKQGLMDPSKKRKVVCDERLVSLFGTKTISKIKVHKLLEKHYKENQDDSDFDYLYDDEPRVSQHSEKVANPTRKVVQKPRSTFAAIVTDNIKLLYLRKSLVQELVKSPGTLESKVLGSFVRIKRDRDDYLQKYPYQLVQVTGVKKQYGTVDFLLQVTNYVKDVPISVLSDDKFSQEECEDLHQRIKNGSLKKPTIVEMEEKARILHEDQTKHWLRREILLLRRLIDRASEKGWGKEYPFL</sequence>
<dbReference type="Gene3D" id="1.10.245.10">
    <property type="entry name" value="SWIB/MDM2 domain"/>
    <property type="match status" value="1"/>
</dbReference>
<dbReference type="InterPro" id="IPR036885">
    <property type="entry name" value="SWIB_MDM2_dom_sf"/>
</dbReference>
<name>A0ABD0ZJV4_CARAN</name>
<dbReference type="PANTHER" id="PTHR46851:SF11">
    <property type="entry name" value="GYF DOMAIN-CONTAINING PROTEIN"/>
    <property type="match status" value="1"/>
</dbReference>
<dbReference type="InterPro" id="IPR058668">
    <property type="entry name" value="NERD_dom"/>
</dbReference>
<dbReference type="Pfam" id="PF03126">
    <property type="entry name" value="Plus-3"/>
    <property type="match status" value="1"/>
</dbReference>
<reference evidence="3 4" key="1">
    <citation type="submission" date="2024-04" db="EMBL/GenBank/DDBJ databases">
        <title>Genome assembly C_amara_ONT_v2.</title>
        <authorList>
            <person name="Yant L."/>
            <person name="Moore C."/>
            <person name="Slenker M."/>
        </authorList>
    </citation>
    <scope>NUCLEOTIDE SEQUENCE [LARGE SCALE GENOMIC DNA]</scope>
    <source>
        <tissue evidence="3">Leaf</tissue>
    </source>
</reference>
<comment type="caution">
    <text evidence="3">The sequence shown here is derived from an EMBL/GenBank/DDBJ whole genome shotgun (WGS) entry which is preliminary data.</text>
</comment>
<dbReference type="PROSITE" id="PS51360">
    <property type="entry name" value="PLUS3"/>
    <property type="match status" value="1"/>
</dbReference>
<dbReference type="SUPFAM" id="SSF47592">
    <property type="entry name" value="SWIB/MDM2 domain"/>
    <property type="match status" value="1"/>
</dbReference>
<keyword evidence="4" id="KW-1185">Reference proteome</keyword>
<feature type="domain" description="DM2" evidence="2">
    <location>
        <begin position="29"/>
        <end position="109"/>
    </location>
</feature>
<dbReference type="InterPro" id="IPR003121">
    <property type="entry name" value="SWIB_MDM2_domain"/>
</dbReference>
<organism evidence="3 4">
    <name type="scientific">Cardamine amara subsp. amara</name>
    <dbReference type="NCBI Taxonomy" id="228776"/>
    <lineage>
        <taxon>Eukaryota</taxon>
        <taxon>Viridiplantae</taxon>
        <taxon>Streptophyta</taxon>
        <taxon>Embryophyta</taxon>
        <taxon>Tracheophyta</taxon>
        <taxon>Spermatophyta</taxon>
        <taxon>Magnoliopsida</taxon>
        <taxon>eudicotyledons</taxon>
        <taxon>Gunneridae</taxon>
        <taxon>Pentapetalae</taxon>
        <taxon>rosids</taxon>
        <taxon>malvids</taxon>
        <taxon>Brassicales</taxon>
        <taxon>Brassicaceae</taxon>
        <taxon>Cardamineae</taxon>
        <taxon>Cardamine</taxon>
    </lineage>
</organism>
<dbReference type="SUPFAM" id="SSF159042">
    <property type="entry name" value="Plus3-like"/>
    <property type="match status" value="1"/>
</dbReference>
<dbReference type="InterPro" id="IPR004343">
    <property type="entry name" value="Plus-3_dom"/>
</dbReference>
<dbReference type="Pfam" id="PF25980">
    <property type="entry name" value="NERD_plant"/>
    <property type="match status" value="1"/>
</dbReference>
<gene>
    <name evidence="3" type="ORF">V5N11_020031</name>
</gene>
<dbReference type="CDD" id="cd10567">
    <property type="entry name" value="SWIB-MDM2_like"/>
    <property type="match status" value="1"/>
</dbReference>
<dbReference type="InterPro" id="IPR036128">
    <property type="entry name" value="Plus3-like_sf"/>
</dbReference>
<dbReference type="Gene3D" id="3.90.70.200">
    <property type="entry name" value="Plus-3 domain"/>
    <property type="match status" value="1"/>
</dbReference>
<dbReference type="InterPro" id="IPR045894">
    <property type="entry name" value="At5g08430-like"/>
</dbReference>
<evidence type="ECO:0000313" key="4">
    <source>
        <dbReference type="Proteomes" id="UP001558713"/>
    </source>
</evidence>
<dbReference type="Pfam" id="PF02201">
    <property type="entry name" value="SWIB"/>
    <property type="match status" value="1"/>
</dbReference>
<dbReference type="EMBL" id="JBANAX010000741">
    <property type="protein sequence ID" value="KAL1194907.1"/>
    <property type="molecule type" value="Genomic_DNA"/>
</dbReference>
<evidence type="ECO:0000259" key="2">
    <source>
        <dbReference type="PROSITE" id="PS51925"/>
    </source>
</evidence>
<evidence type="ECO:0008006" key="5">
    <source>
        <dbReference type="Google" id="ProtNLM"/>
    </source>
</evidence>
<accession>A0ABD0ZJV4</accession>
<dbReference type="PROSITE" id="PS51925">
    <property type="entry name" value="SWIB_MDM2"/>
    <property type="match status" value="1"/>
</dbReference>
<feature type="domain" description="Plus3" evidence="1">
    <location>
        <begin position="150"/>
        <end position="275"/>
    </location>
</feature>
<dbReference type="SMART" id="SM00719">
    <property type="entry name" value="Plus3"/>
    <property type="match status" value="1"/>
</dbReference>
<dbReference type="PANTHER" id="PTHR46851">
    <property type="entry name" value="OS01G0884500 PROTEIN"/>
    <property type="match status" value="1"/>
</dbReference>
<dbReference type="AlphaFoldDB" id="A0ABD0ZJV4"/>
<evidence type="ECO:0000313" key="3">
    <source>
        <dbReference type="EMBL" id="KAL1194907.1"/>
    </source>
</evidence>
<proteinExistence type="predicted"/>
<protein>
    <recommendedName>
        <fullName evidence="5">Plus3 domain-containing protein</fullName>
    </recommendedName>
</protein>
<dbReference type="Proteomes" id="UP001558713">
    <property type="component" value="Unassembled WGS sequence"/>
</dbReference>
<evidence type="ECO:0000259" key="1">
    <source>
        <dbReference type="PROSITE" id="PS51360"/>
    </source>
</evidence>